<feature type="transmembrane region" description="Helical" evidence="1">
    <location>
        <begin position="12"/>
        <end position="30"/>
    </location>
</feature>
<dbReference type="EMBL" id="BARS01000169">
    <property type="protein sequence ID" value="GAF73032.1"/>
    <property type="molecule type" value="Genomic_DNA"/>
</dbReference>
<feature type="transmembrane region" description="Helical" evidence="1">
    <location>
        <begin position="257"/>
        <end position="282"/>
    </location>
</feature>
<accession>X0SAU5</accession>
<dbReference type="AlphaFoldDB" id="X0SAU5"/>
<evidence type="ECO:0000256" key="1">
    <source>
        <dbReference type="SAM" id="Phobius"/>
    </source>
</evidence>
<keyword evidence="1" id="KW-0472">Membrane</keyword>
<gene>
    <name evidence="2" type="ORF">S01H1_00481</name>
</gene>
<feature type="transmembrane region" description="Helical" evidence="1">
    <location>
        <begin position="181"/>
        <end position="201"/>
    </location>
</feature>
<comment type="caution">
    <text evidence="2">The sequence shown here is derived from an EMBL/GenBank/DDBJ whole genome shotgun (WGS) entry which is preliminary data.</text>
</comment>
<name>X0SAU5_9ZZZZ</name>
<feature type="transmembrane region" description="Helical" evidence="1">
    <location>
        <begin position="213"/>
        <end position="236"/>
    </location>
</feature>
<keyword evidence="1" id="KW-1133">Transmembrane helix</keyword>
<feature type="transmembrane region" description="Helical" evidence="1">
    <location>
        <begin position="294"/>
        <end position="313"/>
    </location>
</feature>
<sequence length="317" mass="38344">MSWWIFNDYQSLFEILLVLFGLNLTAYAIYRNASSIKTNLLHDMTKEERDIQFKLRDIYNQIEELKRKNISNSKKKKQLEKQLRLEQKFLIEQHLNFFEHLSLLIHKHKINENDAKDYYKDLVITTVEAYRCIKKKEIQELLDRYVQLNRLYSRWKEEDNDHEHQVRSASKPKMIKYIGSHLFRIQIISIISIVILFYIWIFQRAAIGEISFINFFLIMTAILFCEFTMMIVEYYLHYKSKLPRVIRYLRMRKTPKLFEFIFFLTLFMATLAATFAAAGFYIEGQGIDVFYNYWWFSGLYGIAIACGYYHYILRIDD</sequence>
<protein>
    <submittedName>
        <fullName evidence="2">Uncharacterized protein</fullName>
    </submittedName>
</protein>
<proteinExistence type="predicted"/>
<evidence type="ECO:0000313" key="2">
    <source>
        <dbReference type="EMBL" id="GAF73032.1"/>
    </source>
</evidence>
<organism evidence="2">
    <name type="scientific">marine sediment metagenome</name>
    <dbReference type="NCBI Taxonomy" id="412755"/>
    <lineage>
        <taxon>unclassified sequences</taxon>
        <taxon>metagenomes</taxon>
        <taxon>ecological metagenomes</taxon>
    </lineage>
</organism>
<keyword evidence="1" id="KW-0812">Transmembrane</keyword>
<reference evidence="2" key="1">
    <citation type="journal article" date="2014" name="Front. Microbiol.">
        <title>High frequency of phylogenetically diverse reductive dehalogenase-homologous genes in deep subseafloor sedimentary metagenomes.</title>
        <authorList>
            <person name="Kawai M."/>
            <person name="Futagami T."/>
            <person name="Toyoda A."/>
            <person name="Takaki Y."/>
            <person name="Nishi S."/>
            <person name="Hori S."/>
            <person name="Arai W."/>
            <person name="Tsubouchi T."/>
            <person name="Morono Y."/>
            <person name="Uchiyama I."/>
            <person name="Ito T."/>
            <person name="Fujiyama A."/>
            <person name="Inagaki F."/>
            <person name="Takami H."/>
        </authorList>
    </citation>
    <scope>NUCLEOTIDE SEQUENCE</scope>
    <source>
        <strain evidence="2">Expedition CK06-06</strain>
    </source>
</reference>